<feature type="compositionally biased region" description="Low complexity" evidence="1">
    <location>
        <begin position="827"/>
        <end position="854"/>
    </location>
</feature>
<dbReference type="InterPro" id="IPR052438">
    <property type="entry name" value="Chromatin_remod/trans_coact"/>
</dbReference>
<proteinExistence type="predicted"/>
<feature type="compositionally biased region" description="Polar residues" evidence="1">
    <location>
        <begin position="782"/>
        <end position="792"/>
    </location>
</feature>
<comment type="caution">
    <text evidence="3">The sequence shown here is derived from an EMBL/GenBank/DDBJ whole genome shotgun (WGS) entry which is preliminary data.</text>
</comment>
<evidence type="ECO:0000313" key="3">
    <source>
        <dbReference type="EMBL" id="MBN3320198.1"/>
    </source>
</evidence>
<feature type="region of interest" description="Disordered" evidence="1">
    <location>
        <begin position="752"/>
        <end position="805"/>
    </location>
</feature>
<feature type="non-terminal residue" evidence="3">
    <location>
        <position position="1"/>
    </location>
</feature>
<feature type="region of interest" description="Disordered" evidence="1">
    <location>
        <begin position="684"/>
        <end position="737"/>
    </location>
</feature>
<dbReference type="Proteomes" id="UP000736164">
    <property type="component" value="Unassembled WGS sequence"/>
</dbReference>
<dbReference type="GO" id="GO:0045893">
    <property type="term" value="P:positive regulation of DNA-templated transcription"/>
    <property type="evidence" value="ECO:0007669"/>
    <property type="project" value="TreeGrafter"/>
</dbReference>
<evidence type="ECO:0000313" key="4">
    <source>
        <dbReference type="Proteomes" id="UP000736164"/>
    </source>
</evidence>
<sequence length="896" mass="95652">MGELGEEQPFDILQKSLQEADITEQTLAQEALLESSSPSLGVAGQPFSQQVVPNSSFGAMGLSHLPVLQPPAGSHFPGMQPHGFIHQVHPQHLHNGSPSGHIQLVGSFNTQPPMMTINNLDRPQILLKPGQPSSPGMGGGLLVQRQPSHNAGGGPMFSNSAPGQVSMPFKGCGLQAPIPVQNIIIQRGPSSQPLSTMNQNLKGPISIQPKPIQVGHQTVYNISSLGIQPSPSQHQAQQSSLRKPTSGHQVINHSGSIVIQSPMGAQHQQQSSLHQNQFLVPTSLSISPSWTLANPSYSGAILANQSTSVQLVAGQNFASSGGQLIVNQGVVSSQLQQPPQTVVHLSASHGNVPKARPGFPAGGQAGSSMVQGMQIPNRFAVINSAGSVHPGYGAQSQQAVQGASAQQNLQQQQAPVRQQVPANMGHRFFAPASEEAVNSSQTLGNQGAQHQQVQQQQHQQCETQQFCQNQTQKEAGLFPKLQDGLRQPQLANLLGNKGKPSHHINKGLSAASAPLDNVHLANKVEVQPLHQPNTQISAHKRPASQQLTKGNLILQQLRKDQASVQAVDKSPFSSVDDAIKRLLPYHVFQGTLPTDEDFKRVDDEFEAVATQVLKRTQAMLNKYRRLLLVEGKRMSPSSEMVMIDRTFNQEERANLTQDKRLALMDPDGFLEDFCCLAKPTDQVPEQAAQEALAPQTPSPSNRTEKEGASSPRLTGGPQDTEAKTGASGSEQKQLCSDGVDTRKASLTPSTLLQCQSGCSPAQDRREDTKCKGTLDSAVRKASQPSPSSQSCKDSMGDPPQQEVSLSEHLETAIKSILDLKKTQKCSLNSNNNNNSSSSIVTAPPAPVPHSTTVPPSAPPTAPHPGRGLDKPLEHSQVPLADTDSVLEAAVNSILEC</sequence>
<feature type="compositionally biased region" description="Low complexity" evidence="1">
    <location>
        <begin position="228"/>
        <end position="240"/>
    </location>
</feature>
<dbReference type="Pfam" id="PF15249">
    <property type="entry name" value="GLTSCR1"/>
    <property type="match status" value="1"/>
</dbReference>
<feature type="compositionally biased region" description="Basic and acidic residues" evidence="1">
    <location>
        <begin position="762"/>
        <end position="772"/>
    </location>
</feature>
<reference evidence="3" key="1">
    <citation type="journal article" date="2021" name="Cell">
        <title>Tracing the genetic footprints of vertebrate landing in non-teleost ray-finned fishes.</title>
        <authorList>
            <person name="Bi X."/>
            <person name="Wang K."/>
            <person name="Yang L."/>
            <person name="Pan H."/>
            <person name="Jiang H."/>
            <person name="Wei Q."/>
            <person name="Fang M."/>
            <person name="Yu H."/>
            <person name="Zhu C."/>
            <person name="Cai Y."/>
            <person name="He Y."/>
            <person name="Gan X."/>
            <person name="Zeng H."/>
            <person name="Yu D."/>
            <person name="Zhu Y."/>
            <person name="Jiang H."/>
            <person name="Qiu Q."/>
            <person name="Yang H."/>
            <person name="Zhang Y.E."/>
            <person name="Wang W."/>
            <person name="Zhu M."/>
            <person name="He S."/>
            <person name="Zhang G."/>
        </authorList>
    </citation>
    <scope>NUCLEOTIDE SEQUENCE</scope>
    <source>
        <strain evidence="3">Allg_001</strain>
    </source>
</reference>
<evidence type="ECO:0000256" key="1">
    <source>
        <dbReference type="SAM" id="MobiDB-lite"/>
    </source>
</evidence>
<feature type="region of interest" description="Disordered" evidence="1">
    <location>
        <begin position="827"/>
        <end position="883"/>
    </location>
</feature>
<dbReference type="PANTHER" id="PTHR15572">
    <property type="entry name" value="GLIOMA TUMOR SUPPRESSOR CANDIDATE REGION GENE 1"/>
    <property type="match status" value="1"/>
</dbReference>
<gene>
    <name evidence="3" type="primary">Bicral</name>
    <name evidence="3" type="ORF">GTO95_0016827</name>
</gene>
<dbReference type="AlphaFoldDB" id="A0A8J7TDU7"/>
<accession>A0A8J7TDU7</accession>
<protein>
    <submittedName>
        <fullName evidence="3">BICRL protein</fullName>
    </submittedName>
</protein>
<organism evidence="3 4">
    <name type="scientific">Atractosteus spatula</name>
    <name type="common">Alligator gar</name>
    <name type="synonym">Lepisosteus spatula</name>
    <dbReference type="NCBI Taxonomy" id="7917"/>
    <lineage>
        <taxon>Eukaryota</taxon>
        <taxon>Metazoa</taxon>
        <taxon>Chordata</taxon>
        <taxon>Craniata</taxon>
        <taxon>Vertebrata</taxon>
        <taxon>Euteleostomi</taxon>
        <taxon>Actinopterygii</taxon>
        <taxon>Neopterygii</taxon>
        <taxon>Holostei</taxon>
        <taxon>Semionotiformes</taxon>
        <taxon>Lepisosteidae</taxon>
        <taxon>Atractosteus</taxon>
    </lineage>
</organism>
<feature type="domain" description="GLTSCR protein conserved" evidence="2">
    <location>
        <begin position="560"/>
        <end position="660"/>
    </location>
</feature>
<dbReference type="EMBL" id="JAAWVO010051054">
    <property type="protein sequence ID" value="MBN3320198.1"/>
    <property type="molecule type" value="Genomic_DNA"/>
</dbReference>
<dbReference type="PANTHER" id="PTHR15572:SF2">
    <property type="entry name" value="BRD4-INTERACTING CHROMATIN-REMODELING COMPLEX-ASSOCIATED PROTEIN-LIKE"/>
    <property type="match status" value="1"/>
</dbReference>
<dbReference type="GO" id="GO:0016514">
    <property type="term" value="C:SWI/SNF complex"/>
    <property type="evidence" value="ECO:0007669"/>
    <property type="project" value="TreeGrafter"/>
</dbReference>
<feature type="region of interest" description="Disordered" evidence="1">
    <location>
        <begin position="225"/>
        <end position="249"/>
    </location>
</feature>
<feature type="non-terminal residue" evidence="3">
    <location>
        <position position="896"/>
    </location>
</feature>
<evidence type="ECO:0000259" key="2">
    <source>
        <dbReference type="Pfam" id="PF15249"/>
    </source>
</evidence>
<feature type="compositionally biased region" description="Low complexity" evidence="1">
    <location>
        <begin position="684"/>
        <end position="695"/>
    </location>
</feature>
<keyword evidence="4" id="KW-1185">Reference proteome</keyword>
<dbReference type="InterPro" id="IPR015671">
    <property type="entry name" value="GSCR1_dom"/>
</dbReference>
<name>A0A8J7TDU7_ATRSP</name>